<evidence type="ECO:0008006" key="4">
    <source>
        <dbReference type="Google" id="ProtNLM"/>
    </source>
</evidence>
<dbReference type="Pfam" id="PF14150">
    <property type="entry name" value="YesK"/>
    <property type="match status" value="1"/>
</dbReference>
<keyword evidence="1" id="KW-0812">Transmembrane</keyword>
<gene>
    <name evidence="2" type="ORF">CN425_24585</name>
</gene>
<dbReference type="AlphaFoldDB" id="A0A2A8PPI4"/>
<evidence type="ECO:0000313" key="3">
    <source>
        <dbReference type="Proteomes" id="UP000220635"/>
    </source>
</evidence>
<organism evidence="2 3">
    <name type="scientific">Bacillus cereus</name>
    <dbReference type="NCBI Taxonomy" id="1396"/>
    <lineage>
        <taxon>Bacteria</taxon>
        <taxon>Bacillati</taxon>
        <taxon>Bacillota</taxon>
        <taxon>Bacilli</taxon>
        <taxon>Bacillales</taxon>
        <taxon>Bacillaceae</taxon>
        <taxon>Bacillus</taxon>
        <taxon>Bacillus cereus group</taxon>
    </lineage>
</organism>
<dbReference type="EMBL" id="NTWE01000049">
    <property type="protein sequence ID" value="PEV96988.1"/>
    <property type="molecule type" value="Genomic_DNA"/>
</dbReference>
<dbReference type="Proteomes" id="UP000220635">
    <property type="component" value="Unassembled WGS sequence"/>
</dbReference>
<feature type="transmembrane region" description="Helical" evidence="1">
    <location>
        <begin position="63"/>
        <end position="86"/>
    </location>
</feature>
<protein>
    <recommendedName>
        <fullName evidence="4">YesK-like protein</fullName>
    </recommendedName>
</protein>
<comment type="caution">
    <text evidence="2">The sequence shown here is derived from an EMBL/GenBank/DDBJ whole genome shotgun (WGS) entry which is preliminary data.</text>
</comment>
<keyword evidence="1" id="KW-1133">Transmembrane helix</keyword>
<sequence>MNDSWTIAILLLAVASLILFLFLIIRTLFPNKKYDKNLGLILIILSLLAMPISIFLIGGWAGIGVGVIALFIFTAVIIALIANTFIKLPLQRKNNK</sequence>
<keyword evidence="1" id="KW-0472">Membrane</keyword>
<feature type="transmembrane region" description="Helical" evidence="1">
    <location>
        <begin position="37"/>
        <end position="57"/>
    </location>
</feature>
<feature type="transmembrane region" description="Helical" evidence="1">
    <location>
        <begin position="6"/>
        <end position="25"/>
    </location>
</feature>
<accession>A0A2A8PPI4</accession>
<dbReference type="RefSeq" id="WP_002095745.1">
    <property type="nucleotide sequence ID" value="NZ_NTWE01000049.1"/>
</dbReference>
<reference evidence="2 3" key="1">
    <citation type="submission" date="2017-09" db="EMBL/GenBank/DDBJ databases">
        <title>Large-scale bioinformatics analysis of Bacillus genomes uncovers conserved roles of natural products in bacterial physiology.</title>
        <authorList>
            <consortium name="Agbiome Team Llc"/>
            <person name="Bleich R.M."/>
            <person name="Grubbs K.J."/>
            <person name="Santa Maria K.C."/>
            <person name="Allen S.E."/>
            <person name="Farag S."/>
            <person name="Shank E.A."/>
            <person name="Bowers A."/>
        </authorList>
    </citation>
    <scope>NUCLEOTIDE SEQUENCE [LARGE SCALE GENOMIC DNA]</scope>
    <source>
        <strain evidence="2 3">AFS010695</strain>
    </source>
</reference>
<proteinExistence type="predicted"/>
<dbReference type="InterPro" id="IPR025434">
    <property type="entry name" value="YesK-like"/>
</dbReference>
<name>A0A2A8PPI4_BACCE</name>
<evidence type="ECO:0000256" key="1">
    <source>
        <dbReference type="SAM" id="Phobius"/>
    </source>
</evidence>
<evidence type="ECO:0000313" key="2">
    <source>
        <dbReference type="EMBL" id="PEV96988.1"/>
    </source>
</evidence>